<evidence type="ECO:0000259" key="1">
    <source>
        <dbReference type="Pfam" id="PF13086"/>
    </source>
</evidence>
<accession>A0AA38F5E6</accession>
<protein>
    <recommendedName>
        <fullName evidence="1">DNA2/NAM7 helicase helicase domain-containing protein</fullName>
    </recommendedName>
</protein>
<name>A0AA38F5E6_TAXCH</name>
<dbReference type="Pfam" id="PF13086">
    <property type="entry name" value="AAA_11"/>
    <property type="match status" value="1"/>
</dbReference>
<reference evidence="2 3" key="1">
    <citation type="journal article" date="2021" name="Nat. Plants">
        <title>The Taxus genome provides insights into paclitaxel biosynthesis.</title>
        <authorList>
            <person name="Xiong X."/>
            <person name="Gou J."/>
            <person name="Liao Q."/>
            <person name="Li Y."/>
            <person name="Zhou Q."/>
            <person name="Bi G."/>
            <person name="Li C."/>
            <person name="Du R."/>
            <person name="Wang X."/>
            <person name="Sun T."/>
            <person name="Guo L."/>
            <person name="Liang H."/>
            <person name="Lu P."/>
            <person name="Wu Y."/>
            <person name="Zhang Z."/>
            <person name="Ro D.K."/>
            <person name="Shang Y."/>
            <person name="Huang S."/>
            <person name="Yan J."/>
        </authorList>
    </citation>
    <scope>NUCLEOTIDE SEQUENCE [LARGE SCALE GENOMIC DNA]</scope>
    <source>
        <strain evidence="2">Ta-2019</strain>
    </source>
</reference>
<proteinExistence type="predicted"/>
<dbReference type="InterPro" id="IPR041677">
    <property type="entry name" value="DNA2/NAM7_AAA_11"/>
</dbReference>
<comment type="caution">
    <text evidence="2">The sequence shown here is derived from an EMBL/GenBank/DDBJ whole genome shotgun (WGS) entry which is preliminary data.</text>
</comment>
<keyword evidence="3" id="KW-1185">Reference proteome</keyword>
<evidence type="ECO:0000313" key="3">
    <source>
        <dbReference type="Proteomes" id="UP000824469"/>
    </source>
</evidence>
<organism evidence="2 3">
    <name type="scientific">Taxus chinensis</name>
    <name type="common">Chinese yew</name>
    <name type="synonym">Taxus wallichiana var. chinensis</name>
    <dbReference type="NCBI Taxonomy" id="29808"/>
    <lineage>
        <taxon>Eukaryota</taxon>
        <taxon>Viridiplantae</taxon>
        <taxon>Streptophyta</taxon>
        <taxon>Embryophyta</taxon>
        <taxon>Tracheophyta</taxon>
        <taxon>Spermatophyta</taxon>
        <taxon>Pinopsida</taxon>
        <taxon>Pinidae</taxon>
        <taxon>Conifers II</taxon>
        <taxon>Cupressales</taxon>
        <taxon>Taxaceae</taxon>
        <taxon>Taxus</taxon>
    </lineage>
</organism>
<feature type="domain" description="DNA2/NAM7 helicase helicase" evidence="1">
    <location>
        <begin position="5"/>
        <end position="39"/>
    </location>
</feature>
<dbReference type="EMBL" id="JAHRHJ020003813">
    <property type="protein sequence ID" value="KAH9288822.1"/>
    <property type="molecule type" value="Genomic_DNA"/>
</dbReference>
<dbReference type="InterPro" id="IPR027417">
    <property type="entry name" value="P-loop_NTPase"/>
</dbReference>
<feature type="non-terminal residue" evidence="2">
    <location>
        <position position="1"/>
    </location>
</feature>
<dbReference type="GO" id="GO:0004386">
    <property type="term" value="F:helicase activity"/>
    <property type="evidence" value="ECO:0007669"/>
    <property type="project" value="InterPro"/>
</dbReference>
<dbReference type="Gene3D" id="3.40.50.300">
    <property type="entry name" value="P-loop containing nucleotide triphosphate hydrolases"/>
    <property type="match status" value="1"/>
</dbReference>
<dbReference type="AlphaFoldDB" id="A0AA38F5E6"/>
<feature type="non-terminal residue" evidence="2">
    <location>
        <position position="50"/>
    </location>
</feature>
<gene>
    <name evidence="2" type="ORF">KI387_032939</name>
</gene>
<evidence type="ECO:0000313" key="2">
    <source>
        <dbReference type="EMBL" id="KAH9288822.1"/>
    </source>
</evidence>
<dbReference type="Proteomes" id="UP000824469">
    <property type="component" value="Unassembled WGS sequence"/>
</dbReference>
<sequence length="50" mass="5143">PSHGLDMVVVDEAAAGEVDVLPPRSLGATRCVLVGNPQQTARNKSSQAAE</sequence>